<evidence type="ECO:0000256" key="8">
    <source>
        <dbReference type="ARBA" id="ARBA00022832"/>
    </source>
</evidence>
<evidence type="ECO:0000256" key="2">
    <source>
        <dbReference type="ARBA" id="ARBA00005194"/>
    </source>
</evidence>
<comment type="caution">
    <text evidence="15">Lacks conserved residue(s) required for the propagation of feature annotation.</text>
</comment>
<evidence type="ECO:0000256" key="15">
    <source>
        <dbReference type="RuleBase" id="RU363109"/>
    </source>
</evidence>
<comment type="pathway">
    <text evidence="2 15">Lipid metabolism; fatty acid biosynthesis.</text>
</comment>
<comment type="subcellular location">
    <subcellularLocation>
        <location evidence="15">Endoplasmic reticulum membrane</location>
        <topology evidence="15">Multi-pass membrane protein</topology>
    </subcellularLocation>
    <subcellularLocation>
        <location evidence="1">Membrane</location>
        <topology evidence="1">Multi-pass membrane protein</topology>
    </subcellularLocation>
</comment>
<feature type="domain" description="Prenyltransferase alpha-alpha toroid" evidence="16">
    <location>
        <begin position="11"/>
        <end position="215"/>
    </location>
</feature>
<dbReference type="Pfam" id="PF04387">
    <property type="entry name" value="PTPLA"/>
    <property type="match status" value="1"/>
</dbReference>
<keyword evidence="12 15" id="KW-0275">Fatty acid biosynthesis</keyword>
<feature type="transmembrane region" description="Helical" evidence="15">
    <location>
        <begin position="417"/>
        <end position="439"/>
    </location>
</feature>
<dbReference type="GO" id="GO:0102158">
    <property type="term" value="F:very-long-chain (3R)-3-hydroxyacyl-CoA dehydratase activity"/>
    <property type="evidence" value="ECO:0007669"/>
    <property type="project" value="UniProtKB-EC"/>
</dbReference>
<dbReference type="PANTHER" id="PTHR11035">
    <property type="entry name" value="VERY-LONG-CHAIN (3R)-3-HYDROXYACYL-COA DEHYDRATASE"/>
    <property type="match status" value="1"/>
</dbReference>
<evidence type="ECO:0000256" key="10">
    <source>
        <dbReference type="ARBA" id="ARBA00023098"/>
    </source>
</evidence>
<dbReference type="Gene3D" id="1.50.10.20">
    <property type="match status" value="1"/>
</dbReference>
<evidence type="ECO:0000256" key="12">
    <source>
        <dbReference type="ARBA" id="ARBA00023160"/>
    </source>
</evidence>
<comment type="function">
    <text evidence="15">Catalyzes the third of the four reactions of the long-chain fatty acids elongation cycle. This endoplasmic reticulum-bound enzymatic process, allows the addition of two carbons to the chain of long- and very long-chain fatty acids/VLCFAs per cycle. This enzyme catalyzes the dehydration of the 3-hydroxyacyl-CoA intermediate into trans-2,3-enoyl-CoA, within each cycle of fatty acid elongation. Thereby, it participates to the production of VLCFAs of different chain lengths that are involved in multiple biological processes as precursors of membrane lipids and lipid mediators.</text>
</comment>
<dbReference type="GO" id="GO:0030497">
    <property type="term" value="P:fatty acid elongation"/>
    <property type="evidence" value="ECO:0007669"/>
    <property type="project" value="TreeGrafter"/>
</dbReference>
<keyword evidence="7" id="KW-0677">Repeat</keyword>
<keyword evidence="10 15" id="KW-0443">Lipid metabolism</keyword>
<accession>M8C3V0</accession>
<dbReference type="EnsemblPlants" id="EMT28934">
    <property type="protein sequence ID" value="EMT28934"/>
    <property type="gene ID" value="F775_20734"/>
</dbReference>
<dbReference type="InterPro" id="IPR008930">
    <property type="entry name" value="Terpenoid_cyclase/PrenylTrfase"/>
</dbReference>
<organism evidence="17">
    <name type="scientific">Aegilops tauschii</name>
    <name type="common">Tausch's goatgrass</name>
    <name type="synonym">Aegilops squarrosa</name>
    <dbReference type="NCBI Taxonomy" id="37682"/>
    <lineage>
        <taxon>Eukaryota</taxon>
        <taxon>Viridiplantae</taxon>
        <taxon>Streptophyta</taxon>
        <taxon>Embryophyta</taxon>
        <taxon>Tracheophyta</taxon>
        <taxon>Spermatophyta</taxon>
        <taxon>Magnoliopsida</taxon>
        <taxon>Liliopsida</taxon>
        <taxon>Poales</taxon>
        <taxon>Poaceae</taxon>
        <taxon>BOP clade</taxon>
        <taxon>Pooideae</taxon>
        <taxon>Triticodae</taxon>
        <taxon>Triticeae</taxon>
        <taxon>Triticinae</taxon>
        <taxon>Aegilops</taxon>
    </lineage>
</organism>
<comment type="similarity">
    <text evidence="3 15">Belongs to the very long-chain fatty acids dehydratase HACD family.</text>
</comment>
<feature type="transmembrane region" description="Helical" evidence="15">
    <location>
        <begin position="460"/>
        <end position="480"/>
    </location>
</feature>
<keyword evidence="8 15" id="KW-0276">Fatty acid metabolism</keyword>
<dbReference type="GO" id="GO:0005789">
    <property type="term" value="C:endoplasmic reticulum membrane"/>
    <property type="evidence" value="ECO:0007669"/>
    <property type="project" value="UniProtKB-SubCell"/>
</dbReference>
<evidence type="ECO:0000256" key="7">
    <source>
        <dbReference type="ARBA" id="ARBA00022737"/>
    </source>
</evidence>
<keyword evidence="6 15" id="KW-0812">Transmembrane</keyword>
<feature type="transmembrane region" description="Helical" evidence="15">
    <location>
        <begin position="500"/>
        <end position="524"/>
    </location>
</feature>
<evidence type="ECO:0000256" key="6">
    <source>
        <dbReference type="ARBA" id="ARBA00022692"/>
    </source>
</evidence>
<dbReference type="InterPro" id="IPR007482">
    <property type="entry name" value="Tyr_Pase-like_PTPLA"/>
</dbReference>
<protein>
    <recommendedName>
        <fullName evidence="4 15">Very-long-chain (3R)-3-hydroxyacyl-CoA dehydratase</fullName>
        <ecNumber evidence="4 15">4.2.1.134</ecNumber>
    </recommendedName>
</protein>
<evidence type="ECO:0000256" key="3">
    <source>
        <dbReference type="ARBA" id="ARBA00007811"/>
    </source>
</evidence>
<dbReference type="UniPathway" id="UPA00094"/>
<reference evidence="17" key="1">
    <citation type="submission" date="2015-06" db="UniProtKB">
        <authorList>
            <consortium name="EnsemblPlants"/>
        </authorList>
    </citation>
    <scope>IDENTIFICATION</scope>
</reference>
<evidence type="ECO:0000256" key="1">
    <source>
        <dbReference type="ARBA" id="ARBA00004141"/>
    </source>
</evidence>
<keyword evidence="11 15" id="KW-0472">Membrane</keyword>
<name>M8C3V0_AEGTA</name>
<evidence type="ECO:0000256" key="4">
    <source>
        <dbReference type="ARBA" id="ARBA00013122"/>
    </source>
</evidence>
<dbReference type="EC" id="4.2.1.134" evidence="4 15"/>
<evidence type="ECO:0000259" key="16">
    <source>
        <dbReference type="Pfam" id="PF00432"/>
    </source>
</evidence>
<evidence type="ECO:0000256" key="14">
    <source>
        <dbReference type="ARBA" id="ARBA00036671"/>
    </source>
</evidence>
<evidence type="ECO:0000256" key="11">
    <source>
        <dbReference type="ARBA" id="ARBA00023136"/>
    </source>
</evidence>
<evidence type="ECO:0000256" key="5">
    <source>
        <dbReference type="ARBA" id="ARBA00022516"/>
    </source>
</evidence>
<dbReference type="ExpressionAtlas" id="M8C3V0">
    <property type="expression patterns" value="baseline"/>
</dbReference>
<dbReference type="AlphaFoldDB" id="M8C3V0"/>
<dbReference type="GO" id="GO:0030148">
    <property type="term" value="P:sphingolipid biosynthetic process"/>
    <property type="evidence" value="ECO:0007669"/>
    <property type="project" value="TreeGrafter"/>
</dbReference>
<keyword evidence="15" id="KW-0256">Endoplasmic reticulum</keyword>
<sequence>MGDQGEGPAGFARARHAAFLELMSSELPDGYATQEVNHLTLAYFAVAGLSLLRELDREQVNKDQIAKWVLSFQVHPEANVNLDNVHSFVGQFYGFCGSRTTKFPSNLVKDPCHNGSHLASTYSALATLKIVGYDVLNLDSKVLLLSMKKLQQPDGSFMPTHIGAETDLRFVYCAAAICSMLKDWSGMDKEKAKEYILNCQSYDGGFGMVPGSESHVILCRGKQQTGDFRAEETSQAIRATLSAELLDLLRELLKTVRAAESSAWNCVRDEEMARVVGIEQAGFGRRAFGSLSLVGRAQVLYYAVTALLDGGHEGVYAAVERPLQLAQTAAVMELYIYSSNLLYFFAHPSLRVTDNLVFAWHWRSCCLVGADSSWACRVGEVSGHCNPSTNRIEVVSYMGHPVELSGGTIRSLTQSHILVTSLVISWSITEIIRYSFFGLKETLGFAPSWLLWLRYSTFMILYPTGILSEVGLIYIALPYIKVSEKYFVKMPNKWNFSFDYFYTCAIAIGVYVPGGPHMFTYMLAQRKKALSKAKTA</sequence>
<evidence type="ECO:0000256" key="9">
    <source>
        <dbReference type="ARBA" id="ARBA00022989"/>
    </source>
</evidence>
<proteinExistence type="inferred from homology"/>
<keyword evidence="5 15" id="KW-0444">Lipid biosynthesis</keyword>
<dbReference type="GO" id="GO:0042761">
    <property type="term" value="P:very long-chain fatty acid biosynthetic process"/>
    <property type="evidence" value="ECO:0007669"/>
    <property type="project" value="TreeGrafter"/>
</dbReference>
<dbReference type="PANTHER" id="PTHR11035:SF3">
    <property type="entry name" value="VERY-LONG-CHAIN (3R)-3-HYDROXYACYL-COA DEHYDRATASE"/>
    <property type="match status" value="1"/>
</dbReference>
<dbReference type="SUPFAM" id="SSF48239">
    <property type="entry name" value="Terpenoid cyclases/Protein prenyltransferases"/>
    <property type="match status" value="1"/>
</dbReference>
<dbReference type="InterPro" id="IPR001330">
    <property type="entry name" value="Prenyltrans"/>
</dbReference>
<dbReference type="Pfam" id="PF00432">
    <property type="entry name" value="Prenyltrans"/>
    <property type="match status" value="1"/>
</dbReference>
<evidence type="ECO:0000256" key="13">
    <source>
        <dbReference type="ARBA" id="ARBA00023239"/>
    </source>
</evidence>
<comment type="catalytic activity">
    <reaction evidence="14 15">
        <text>a very-long-chain (3R)-3-hydroxyacyl-CoA = a very-long-chain (2E)-enoyl-CoA + H2O</text>
        <dbReference type="Rhea" id="RHEA:45812"/>
        <dbReference type="ChEBI" id="CHEBI:15377"/>
        <dbReference type="ChEBI" id="CHEBI:83728"/>
        <dbReference type="ChEBI" id="CHEBI:85440"/>
        <dbReference type="EC" id="4.2.1.134"/>
    </reaction>
</comment>
<evidence type="ECO:0000313" key="17">
    <source>
        <dbReference type="EnsemblPlants" id="EMT28934"/>
    </source>
</evidence>
<keyword evidence="9 15" id="KW-1133">Transmembrane helix</keyword>
<keyword evidence="13 15" id="KW-0456">Lyase</keyword>